<dbReference type="GO" id="GO:0032259">
    <property type="term" value="P:methylation"/>
    <property type="evidence" value="ECO:0007669"/>
    <property type="project" value="UniProtKB-KW"/>
</dbReference>
<evidence type="ECO:0000313" key="4">
    <source>
        <dbReference type="Proteomes" id="UP000292082"/>
    </source>
</evidence>
<gene>
    <name evidence="3" type="ORF">BD310DRAFT_168291</name>
</gene>
<dbReference type="InterPro" id="IPR019257">
    <property type="entry name" value="MeTrfase_dom"/>
</dbReference>
<dbReference type="AlphaFoldDB" id="A0A4Q9PEC1"/>
<dbReference type="PANTHER" id="PTHR43397:SF1">
    <property type="entry name" value="ERGOTHIONEINE BIOSYNTHESIS PROTEIN 1"/>
    <property type="match status" value="1"/>
</dbReference>
<dbReference type="InterPro" id="IPR029063">
    <property type="entry name" value="SAM-dependent_MTases_sf"/>
</dbReference>
<name>A0A4Q9PEC1_9APHY</name>
<dbReference type="Pfam" id="PF10017">
    <property type="entry name" value="Methyltransf_33"/>
    <property type="match status" value="1"/>
</dbReference>
<dbReference type="Gene3D" id="3.40.50.150">
    <property type="entry name" value="Vaccinia Virus protein VP39"/>
    <property type="match status" value="1"/>
</dbReference>
<organism evidence="3 4">
    <name type="scientific">Dichomitus squalens</name>
    <dbReference type="NCBI Taxonomy" id="114155"/>
    <lineage>
        <taxon>Eukaryota</taxon>
        <taxon>Fungi</taxon>
        <taxon>Dikarya</taxon>
        <taxon>Basidiomycota</taxon>
        <taxon>Agaricomycotina</taxon>
        <taxon>Agaricomycetes</taxon>
        <taxon>Polyporales</taxon>
        <taxon>Polyporaceae</taxon>
        <taxon>Dichomitus</taxon>
    </lineage>
</organism>
<dbReference type="InterPro" id="IPR051128">
    <property type="entry name" value="EgtD_Methyltrsf_superfamily"/>
</dbReference>
<protein>
    <submittedName>
        <fullName evidence="3">Histidine-specific methyltransferase</fullName>
    </submittedName>
</protein>
<dbReference type="STRING" id="114155.A0A4Q9PEC1"/>
<keyword evidence="2 3" id="KW-0808">Transferase</keyword>
<evidence type="ECO:0000256" key="1">
    <source>
        <dbReference type="ARBA" id="ARBA00022603"/>
    </source>
</evidence>
<evidence type="ECO:0000256" key="2">
    <source>
        <dbReference type="ARBA" id="ARBA00022679"/>
    </source>
</evidence>
<dbReference type="EMBL" id="ML145220">
    <property type="protein sequence ID" value="TBU53254.1"/>
    <property type="molecule type" value="Genomic_DNA"/>
</dbReference>
<reference evidence="3 4" key="1">
    <citation type="submission" date="2019-01" db="EMBL/GenBank/DDBJ databases">
        <title>Draft genome sequences of three monokaryotic isolates of the white-rot basidiomycete fungus Dichomitus squalens.</title>
        <authorList>
            <consortium name="DOE Joint Genome Institute"/>
            <person name="Lopez S.C."/>
            <person name="Andreopoulos B."/>
            <person name="Pangilinan J."/>
            <person name="Lipzen A."/>
            <person name="Riley R."/>
            <person name="Ahrendt S."/>
            <person name="Ng V."/>
            <person name="Barry K."/>
            <person name="Daum C."/>
            <person name="Grigoriev I.V."/>
            <person name="Hilden K.S."/>
            <person name="Makela M.R."/>
            <person name="de Vries R.P."/>
        </authorList>
    </citation>
    <scope>NUCLEOTIDE SEQUENCE [LARGE SCALE GENOMIC DNA]</scope>
    <source>
        <strain evidence="3 4">CBS 464.89</strain>
    </source>
</reference>
<dbReference type="GO" id="GO:0008168">
    <property type="term" value="F:methyltransferase activity"/>
    <property type="evidence" value="ECO:0007669"/>
    <property type="project" value="UniProtKB-KW"/>
</dbReference>
<dbReference type="Proteomes" id="UP000292082">
    <property type="component" value="Unassembled WGS sequence"/>
</dbReference>
<keyword evidence="4" id="KW-1185">Reference proteome</keyword>
<accession>A0A4Q9PEC1</accession>
<keyword evidence="1 3" id="KW-0489">Methyltransferase</keyword>
<sequence>MTFDTSVDTVRILDIHPRSVPTPGSSIRDQVISGLMKPAGHKTLPNILLYDERGLHLYDELTSDAAEYYLFAAEKEILQSKAAEIVKAMQPGMHDGALVDGVIVELGAGALRKTSLILGALARLVPCPSPIPPISYYALDLEKRELERTLRGLGLSEVGTELQGKIATAGLWGTYNDGLQFITEGRLRDEDVGVGVSGDGIEGTEAIGPPTLSSQQPLHILFLGSSLGNFTREDAAGFLRSLPLRSSSHDTLLLGMDHGNDAQKIRMAYNDTNGVSRRFVMNGLRCAGRVLGEERLFDQEKWEYVGTYNEQLRRHEAYYKSGSDQTIIDPETKATFPFVKDELIRVAFSHKFSEQDTYTLFTEANLHPVHRWTDSSSQYSLWLLQRQIAPKVSKQSSSLTSRPSR</sequence>
<dbReference type="PANTHER" id="PTHR43397">
    <property type="entry name" value="ERGOTHIONEINE BIOSYNTHESIS PROTEIN 1"/>
    <property type="match status" value="1"/>
</dbReference>
<proteinExistence type="predicted"/>
<evidence type="ECO:0000313" key="3">
    <source>
        <dbReference type="EMBL" id="TBU53254.1"/>
    </source>
</evidence>